<dbReference type="UniPathway" id="UPA00135">
    <property type="reaction ID" value="UER00198"/>
</dbReference>
<keyword evidence="7" id="KW-0479">Metal-binding</keyword>
<keyword evidence="16" id="KW-1185">Reference proteome</keyword>
<dbReference type="EMBL" id="VOPY01000002">
    <property type="protein sequence ID" value="TXC68989.1"/>
    <property type="molecule type" value="Genomic_DNA"/>
</dbReference>
<evidence type="ECO:0000256" key="8">
    <source>
        <dbReference type="ARBA" id="ARBA00022801"/>
    </source>
</evidence>
<comment type="catalytic activity">
    <reaction evidence="13">
        <text>O-phospho-D-serine + H2O = D-serine + phosphate</text>
        <dbReference type="Rhea" id="RHEA:24873"/>
        <dbReference type="ChEBI" id="CHEBI:15377"/>
        <dbReference type="ChEBI" id="CHEBI:35247"/>
        <dbReference type="ChEBI" id="CHEBI:43474"/>
        <dbReference type="ChEBI" id="CHEBI:58680"/>
        <dbReference type="EC" id="3.1.3.3"/>
    </reaction>
</comment>
<evidence type="ECO:0000313" key="16">
    <source>
        <dbReference type="Proteomes" id="UP000321129"/>
    </source>
</evidence>
<dbReference type="SFLD" id="SFLDS00003">
    <property type="entry name" value="Haloacid_Dehalogenase"/>
    <property type="match status" value="1"/>
</dbReference>
<dbReference type="InterPro" id="IPR050582">
    <property type="entry name" value="HAD-like_SerB"/>
</dbReference>
<dbReference type="GO" id="GO:0005737">
    <property type="term" value="C:cytoplasm"/>
    <property type="evidence" value="ECO:0007669"/>
    <property type="project" value="TreeGrafter"/>
</dbReference>
<dbReference type="NCBIfam" id="TIGR00338">
    <property type="entry name" value="serB"/>
    <property type="match status" value="1"/>
</dbReference>
<dbReference type="InterPro" id="IPR023214">
    <property type="entry name" value="HAD_sf"/>
</dbReference>
<accession>A0A5C6U845</accession>
<feature type="active site" description="Proton donor" evidence="14">
    <location>
        <position position="85"/>
    </location>
</feature>
<evidence type="ECO:0000313" key="15">
    <source>
        <dbReference type="EMBL" id="TXC68989.1"/>
    </source>
</evidence>
<protein>
    <recommendedName>
        <fullName evidence="5">Phosphoserine phosphatase</fullName>
        <ecNumber evidence="4">3.1.3.3</ecNumber>
    </recommendedName>
    <alternativeName>
        <fullName evidence="11">O-phosphoserine phosphohydrolase</fullName>
    </alternativeName>
</protein>
<feature type="active site" description="Nucleophile" evidence="14">
    <location>
        <position position="83"/>
    </location>
</feature>
<evidence type="ECO:0000256" key="10">
    <source>
        <dbReference type="ARBA" id="ARBA00023299"/>
    </source>
</evidence>
<evidence type="ECO:0000256" key="4">
    <source>
        <dbReference type="ARBA" id="ARBA00012640"/>
    </source>
</evidence>
<dbReference type="Proteomes" id="UP000321129">
    <property type="component" value="Unassembled WGS sequence"/>
</dbReference>
<evidence type="ECO:0000256" key="7">
    <source>
        <dbReference type="ARBA" id="ARBA00022723"/>
    </source>
</evidence>
<dbReference type="PANTHER" id="PTHR43344">
    <property type="entry name" value="PHOSPHOSERINE PHOSPHATASE"/>
    <property type="match status" value="1"/>
</dbReference>
<dbReference type="SUPFAM" id="SSF56784">
    <property type="entry name" value="HAD-like"/>
    <property type="match status" value="1"/>
</dbReference>
<evidence type="ECO:0000256" key="3">
    <source>
        <dbReference type="ARBA" id="ARBA00009184"/>
    </source>
</evidence>
<dbReference type="PANTHER" id="PTHR43344:SF2">
    <property type="entry name" value="PHOSPHOSERINE PHOSPHATASE"/>
    <property type="match status" value="1"/>
</dbReference>
<evidence type="ECO:0000256" key="11">
    <source>
        <dbReference type="ARBA" id="ARBA00031693"/>
    </source>
</evidence>
<evidence type="ECO:0000256" key="2">
    <source>
        <dbReference type="ARBA" id="ARBA00005135"/>
    </source>
</evidence>
<keyword evidence="9" id="KW-0460">Magnesium</keyword>
<comment type="cofactor">
    <cofactor evidence="1">
        <name>Mg(2+)</name>
        <dbReference type="ChEBI" id="CHEBI:18420"/>
    </cofactor>
</comment>
<keyword evidence="8 15" id="KW-0378">Hydrolase</keyword>
<comment type="pathway">
    <text evidence="2">Amino-acid biosynthesis; L-serine biosynthesis; L-serine from 3-phospho-D-glycerate: step 3/3.</text>
</comment>
<dbReference type="GO" id="GO:0000287">
    <property type="term" value="F:magnesium ion binding"/>
    <property type="evidence" value="ECO:0007669"/>
    <property type="project" value="TreeGrafter"/>
</dbReference>
<dbReference type="InterPro" id="IPR036412">
    <property type="entry name" value="HAD-like_sf"/>
</dbReference>
<comment type="catalytic activity">
    <reaction evidence="12">
        <text>O-phospho-L-serine + H2O = L-serine + phosphate</text>
        <dbReference type="Rhea" id="RHEA:21208"/>
        <dbReference type="ChEBI" id="CHEBI:15377"/>
        <dbReference type="ChEBI" id="CHEBI:33384"/>
        <dbReference type="ChEBI" id="CHEBI:43474"/>
        <dbReference type="ChEBI" id="CHEBI:57524"/>
        <dbReference type="EC" id="3.1.3.3"/>
    </reaction>
</comment>
<evidence type="ECO:0000256" key="1">
    <source>
        <dbReference type="ARBA" id="ARBA00001946"/>
    </source>
</evidence>
<keyword evidence="10" id="KW-0718">Serine biosynthesis</keyword>
<dbReference type="OrthoDB" id="9792539at2"/>
<gene>
    <name evidence="15" type="primary">serB</name>
    <name evidence="15" type="ORF">FSZ31_08570</name>
</gene>
<dbReference type="EC" id="3.1.3.3" evidence="4"/>
<dbReference type="SFLD" id="SFLDG01136">
    <property type="entry name" value="C1.6:_Phosphoserine_Phosphatas"/>
    <property type="match status" value="1"/>
</dbReference>
<sequence>MFIATVIAARRLNENAIDRVEQILAQAGCEPAGWRWIDEGDAADVEFRQGLVNARAALRDAVEGCDIVVQAAIGREKAILISDMDSTMIGQECIDELADLAGVGREVAAVTERAMRGEIDFVGALNDRVALLAGLPVGKVAECLATRIHDTPGAQTLVRTMRARGALTILVSGGFRRFAGPVAQRLGFERVHCNVLGAADGCLMGKVEGPIVDAAAKLAALEQACVARGVDRTAVLAIGDGANDLPMIEAAGLGVAFNAKPIVAAAAAAAIAHNDLTALLWVQGISRAHWIEG</sequence>
<dbReference type="Gene3D" id="3.40.50.1000">
    <property type="entry name" value="HAD superfamily/HAD-like"/>
    <property type="match status" value="1"/>
</dbReference>
<dbReference type="SFLD" id="SFLDF00029">
    <property type="entry name" value="phosphoserine_phosphatase"/>
    <property type="match status" value="1"/>
</dbReference>
<dbReference type="SFLD" id="SFLDG01137">
    <property type="entry name" value="C1.6.1:_Phosphoserine_Phosphat"/>
    <property type="match status" value="1"/>
</dbReference>
<dbReference type="Pfam" id="PF12710">
    <property type="entry name" value="HAD"/>
    <property type="match status" value="1"/>
</dbReference>
<reference evidence="15 16" key="1">
    <citation type="submission" date="2019-08" db="EMBL/GenBank/DDBJ databases">
        <title>Sphingorhabdus soil sp. nov., isolated from arctic soil.</title>
        <authorList>
            <person name="Liu Y."/>
        </authorList>
    </citation>
    <scope>NUCLEOTIDE SEQUENCE [LARGE SCALE GENOMIC DNA]</scope>
    <source>
        <strain evidence="15 16">D-2Q-5-6</strain>
    </source>
</reference>
<evidence type="ECO:0000256" key="9">
    <source>
        <dbReference type="ARBA" id="ARBA00022842"/>
    </source>
</evidence>
<dbReference type="GO" id="GO:0006564">
    <property type="term" value="P:L-serine biosynthetic process"/>
    <property type="evidence" value="ECO:0007669"/>
    <property type="project" value="UniProtKB-KW"/>
</dbReference>
<evidence type="ECO:0000256" key="12">
    <source>
        <dbReference type="ARBA" id="ARBA00048138"/>
    </source>
</evidence>
<dbReference type="GO" id="GO:0036424">
    <property type="term" value="F:L-phosphoserine phosphatase activity"/>
    <property type="evidence" value="ECO:0007669"/>
    <property type="project" value="InterPro"/>
</dbReference>
<dbReference type="AlphaFoldDB" id="A0A5C6U845"/>
<evidence type="ECO:0000256" key="13">
    <source>
        <dbReference type="ARBA" id="ARBA00048523"/>
    </source>
</evidence>
<dbReference type="RefSeq" id="WP_147122943.1">
    <property type="nucleotide sequence ID" value="NZ_VOPY01000002.1"/>
</dbReference>
<evidence type="ECO:0000256" key="14">
    <source>
        <dbReference type="PIRSR" id="PIRSR604469-1"/>
    </source>
</evidence>
<organism evidence="15 16">
    <name type="scientific">Flavisphingopyxis soli</name>
    <dbReference type="NCBI Taxonomy" id="2601267"/>
    <lineage>
        <taxon>Bacteria</taxon>
        <taxon>Pseudomonadati</taxon>
        <taxon>Pseudomonadota</taxon>
        <taxon>Alphaproteobacteria</taxon>
        <taxon>Sphingomonadales</taxon>
        <taxon>Sphingopyxidaceae</taxon>
        <taxon>Flavisphingopyxis</taxon>
    </lineage>
</organism>
<dbReference type="NCBIfam" id="TIGR01488">
    <property type="entry name" value="HAD-SF-IB"/>
    <property type="match status" value="1"/>
</dbReference>
<comment type="similarity">
    <text evidence="3">Belongs to the HAD-like hydrolase superfamily. SerB family.</text>
</comment>
<comment type="caution">
    <text evidence="15">The sequence shown here is derived from an EMBL/GenBank/DDBJ whole genome shotgun (WGS) entry which is preliminary data.</text>
</comment>
<keyword evidence="6" id="KW-0028">Amino-acid biosynthesis</keyword>
<name>A0A5C6U845_9SPHN</name>
<proteinExistence type="inferred from homology"/>
<evidence type="ECO:0000256" key="5">
    <source>
        <dbReference type="ARBA" id="ARBA00015196"/>
    </source>
</evidence>
<dbReference type="InterPro" id="IPR004469">
    <property type="entry name" value="PSP"/>
</dbReference>
<evidence type="ECO:0000256" key="6">
    <source>
        <dbReference type="ARBA" id="ARBA00022605"/>
    </source>
</evidence>